<keyword evidence="2" id="KW-1185">Reference proteome</keyword>
<accession>A0ACB9CNZ9</accession>
<gene>
    <name evidence="1" type="ORF">L6452_15543</name>
</gene>
<reference evidence="1 2" key="2">
    <citation type="journal article" date="2022" name="Mol. Ecol. Resour.">
        <title>The genomes of chicory, endive, great burdock and yacon provide insights into Asteraceae paleo-polyploidization history and plant inulin production.</title>
        <authorList>
            <person name="Fan W."/>
            <person name="Wang S."/>
            <person name="Wang H."/>
            <person name="Wang A."/>
            <person name="Jiang F."/>
            <person name="Liu H."/>
            <person name="Zhao H."/>
            <person name="Xu D."/>
            <person name="Zhang Y."/>
        </authorList>
    </citation>
    <scope>NUCLEOTIDE SEQUENCE [LARGE SCALE GENOMIC DNA]</scope>
    <source>
        <strain evidence="2">cv. Niubang</strain>
    </source>
</reference>
<dbReference type="EMBL" id="CM042050">
    <property type="protein sequence ID" value="KAI3736012.1"/>
    <property type="molecule type" value="Genomic_DNA"/>
</dbReference>
<evidence type="ECO:0000313" key="2">
    <source>
        <dbReference type="Proteomes" id="UP001055879"/>
    </source>
</evidence>
<name>A0ACB9CNZ9_ARCLA</name>
<sequence>MQSRDQQGKGGEVQKTPTVDNTKEVGKNQKVGVDESLKEIGKYRGIAQQNSMEAIKAAQDRYQKAKQTHGTTESPGT</sequence>
<comment type="caution">
    <text evidence="1">The sequence shown here is derived from an EMBL/GenBank/DDBJ whole genome shotgun (WGS) entry which is preliminary data.</text>
</comment>
<protein>
    <submittedName>
        <fullName evidence="1">Uncharacterized protein</fullName>
    </submittedName>
</protein>
<dbReference type="Proteomes" id="UP001055879">
    <property type="component" value="Linkage Group LG04"/>
</dbReference>
<organism evidence="1 2">
    <name type="scientific">Arctium lappa</name>
    <name type="common">Greater burdock</name>
    <name type="synonym">Lappa major</name>
    <dbReference type="NCBI Taxonomy" id="4217"/>
    <lineage>
        <taxon>Eukaryota</taxon>
        <taxon>Viridiplantae</taxon>
        <taxon>Streptophyta</taxon>
        <taxon>Embryophyta</taxon>
        <taxon>Tracheophyta</taxon>
        <taxon>Spermatophyta</taxon>
        <taxon>Magnoliopsida</taxon>
        <taxon>eudicotyledons</taxon>
        <taxon>Gunneridae</taxon>
        <taxon>Pentapetalae</taxon>
        <taxon>asterids</taxon>
        <taxon>campanulids</taxon>
        <taxon>Asterales</taxon>
        <taxon>Asteraceae</taxon>
        <taxon>Carduoideae</taxon>
        <taxon>Cardueae</taxon>
        <taxon>Arctiinae</taxon>
        <taxon>Arctium</taxon>
    </lineage>
</organism>
<evidence type="ECO:0000313" key="1">
    <source>
        <dbReference type="EMBL" id="KAI3736012.1"/>
    </source>
</evidence>
<proteinExistence type="predicted"/>
<reference evidence="2" key="1">
    <citation type="journal article" date="2022" name="Mol. Ecol. Resour.">
        <title>The genomes of chicory, endive, great burdock and yacon provide insights into Asteraceae palaeo-polyploidization history and plant inulin production.</title>
        <authorList>
            <person name="Fan W."/>
            <person name="Wang S."/>
            <person name="Wang H."/>
            <person name="Wang A."/>
            <person name="Jiang F."/>
            <person name="Liu H."/>
            <person name="Zhao H."/>
            <person name="Xu D."/>
            <person name="Zhang Y."/>
        </authorList>
    </citation>
    <scope>NUCLEOTIDE SEQUENCE [LARGE SCALE GENOMIC DNA]</scope>
    <source>
        <strain evidence="2">cv. Niubang</strain>
    </source>
</reference>